<proteinExistence type="predicted"/>
<organism evidence="3 4">
    <name type="scientific">Candidatus Collierbacteria bacterium RIFOXYB1_FULL_49_13</name>
    <dbReference type="NCBI Taxonomy" id="1817728"/>
    <lineage>
        <taxon>Bacteria</taxon>
        <taxon>Candidatus Collieribacteriota</taxon>
    </lineage>
</organism>
<dbReference type="PANTHER" id="PTHR45947">
    <property type="entry name" value="SULFOQUINOVOSYL TRANSFERASE SQD2"/>
    <property type="match status" value="1"/>
</dbReference>
<evidence type="ECO:0008006" key="5">
    <source>
        <dbReference type="Google" id="ProtNLM"/>
    </source>
</evidence>
<feature type="domain" description="Glycosyl transferase family 1" evidence="1">
    <location>
        <begin position="194"/>
        <end position="345"/>
    </location>
</feature>
<dbReference type="Proteomes" id="UP000176682">
    <property type="component" value="Unassembled WGS sequence"/>
</dbReference>
<dbReference type="InterPro" id="IPR050194">
    <property type="entry name" value="Glycosyltransferase_grp1"/>
</dbReference>
<feature type="domain" description="Glycosyltransferase subfamily 4-like N-terminal" evidence="2">
    <location>
        <begin position="10"/>
        <end position="186"/>
    </location>
</feature>
<protein>
    <recommendedName>
        <fullName evidence="5">Glycosyltransferase subfamily 4-like N-terminal domain-containing protein</fullName>
    </recommendedName>
</protein>
<dbReference type="SUPFAM" id="SSF53756">
    <property type="entry name" value="UDP-Glycosyltransferase/glycogen phosphorylase"/>
    <property type="match status" value="1"/>
</dbReference>
<dbReference type="InterPro" id="IPR001296">
    <property type="entry name" value="Glyco_trans_1"/>
</dbReference>
<evidence type="ECO:0000313" key="4">
    <source>
        <dbReference type="Proteomes" id="UP000176682"/>
    </source>
</evidence>
<dbReference type="Pfam" id="PF13439">
    <property type="entry name" value="Glyco_transf_4"/>
    <property type="match status" value="1"/>
</dbReference>
<gene>
    <name evidence="3" type="ORF">A2368_03040</name>
</gene>
<dbReference type="GO" id="GO:0016757">
    <property type="term" value="F:glycosyltransferase activity"/>
    <property type="evidence" value="ECO:0007669"/>
    <property type="project" value="InterPro"/>
</dbReference>
<dbReference type="InterPro" id="IPR028098">
    <property type="entry name" value="Glyco_trans_4-like_N"/>
</dbReference>
<dbReference type="PANTHER" id="PTHR45947:SF3">
    <property type="entry name" value="SULFOQUINOVOSYL TRANSFERASE SQD2"/>
    <property type="match status" value="1"/>
</dbReference>
<accession>A0A1F5FKR7</accession>
<dbReference type="EMBL" id="MFAM01000002">
    <property type="protein sequence ID" value="OGD80152.1"/>
    <property type="molecule type" value="Genomic_DNA"/>
</dbReference>
<evidence type="ECO:0000313" key="3">
    <source>
        <dbReference type="EMBL" id="OGD80152.1"/>
    </source>
</evidence>
<dbReference type="AlphaFoldDB" id="A0A1F5FKR7"/>
<dbReference type="Pfam" id="PF00534">
    <property type="entry name" value="Glycos_transf_1"/>
    <property type="match status" value="1"/>
</dbReference>
<reference evidence="3 4" key="1">
    <citation type="journal article" date="2016" name="Nat. Commun.">
        <title>Thousands of microbial genomes shed light on interconnected biogeochemical processes in an aquifer system.</title>
        <authorList>
            <person name="Anantharaman K."/>
            <person name="Brown C.T."/>
            <person name="Hug L.A."/>
            <person name="Sharon I."/>
            <person name="Castelle C.J."/>
            <person name="Probst A.J."/>
            <person name="Thomas B.C."/>
            <person name="Singh A."/>
            <person name="Wilkins M.J."/>
            <person name="Karaoz U."/>
            <person name="Brodie E.L."/>
            <person name="Williams K.H."/>
            <person name="Hubbard S.S."/>
            <person name="Banfield J.F."/>
        </authorList>
    </citation>
    <scope>NUCLEOTIDE SEQUENCE [LARGE SCALE GENOMIC DNA]</scope>
</reference>
<comment type="caution">
    <text evidence="3">The sequence shown here is derived from an EMBL/GenBank/DDBJ whole genome shotgun (WGS) entry which is preliminary data.</text>
</comment>
<dbReference type="Gene3D" id="3.40.50.2000">
    <property type="entry name" value="Glycogen Phosphorylase B"/>
    <property type="match status" value="2"/>
</dbReference>
<sequence>MFSDTYLPTINGVATATALLAEMLAEKGHDILLVIPKPAKGLKVPPVHKRIKLEVLRSISAPMYPHFRLAAPSGRTIKVLREFRADVIHVHTPLTIGFEGVLAGKFLGIPLVQTFHTLFTHPDYLQHFGIANEQLASWVERGTWMPVKMFCRNFKVNICPTEQIRQEMKKRGIHNTVTVPVSVDVEGFAEGAKSRKENYFGGQVPVLFYLGRLSIEKNVQLILRALANLNRKGREVRMVVVGDGPYRDRLVDLAFELGVSRQVVWCGGIPFKEIRDKGWYKAGDIFVTAGRAETFGMTAVEAQASGVPVIAVASAGAVQAVGAYGMLVKNGKDEQLVKSLTAAVDRMLKPEVNKSYRIKAREGAKRFSREAVYQQYEDMYRGLIEKKR</sequence>
<evidence type="ECO:0000259" key="1">
    <source>
        <dbReference type="Pfam" id="PF00534"/>
    </source>
</evidence>
<name>A0A1F5FKR7_9BACT</name>
<evidence type="ECO:0000259" key="2">
    <source>
        <dbReference type="Pfam" id="PF13439"/>
    </source>
</evidence>